<gene>
    <name evidence="1" type="ORF">AN218_00925</name>
</gene>
<reference evidence="1 2" key="1">
    <citation type="journal article" date="2016" name="Front. Microbiol.">
        <title>Comparative Genomics Analysis of Streptomyces Species Reveals Their Adaptation to the Marine Environment and Their Diversity at the Genomic Level.</title>
        <authorList>
            <person name="Tian X."/>
            <person name="Zhang Z."/>
            <person name="Yang T."/>
            <person name="Chen M."/>
            <person name="Li J."/>
            <person name="Chen F."/>
            <person name="Yang J."/>
            <person name="Li W."/>
            <person name="Zhang B."/>
            <person name="Zhang Z."/>
            <person name="Wu J."/>
            <person name="Zhang C."/>
            <person name="Long L."/>
            <person name="Xiao J."/>
        </authorList>
    </citation>
    <scope>NUCLEOTIDE SEQUENCE [LARGE SCALE GENOMIC DNA]</scope>
    <source>
        <strain evidence="1 2">SCSIO 10429</strain>
    </source>
</reference>
<evidence type="ECO:0000313" key="2">
    <source>
        <dbReference type="Proteomes" id="UP000176005"/>
    </source>
</evidence>
<organism evidence="1 2">
    <name type="scientific">Streptomyces nanshensis</name>
    <dbReference type="NCBI Taxonomy" id="518642"/>
    <lineage>
        <taxon>Bacteria</taxon>
        <taxon>Bacillati</taxon>
        <taxon>Actinomycetota</taxon>
        <taxon>Actinomycetes</taxon>
        <taxon>Kitasatosporales</taxon>
        <taxon>Streptomycetaceae</taxon>
        <taxon>Streptomyces</taxon>
    </lineage>
</organism>
<accession>A0A1E7LD20</accession>
<sequence length="114" mass="12841">MTRIAEPEMEDTHYGVAVSYCSEDLDNMLALGHHDARRALAAFNRHARTLAGLANLANDYSADADDWFSQIQPKWATFRTPDPHNDWEDPASWWIAEWCDPETPGAQPVTLLAT</sequence>
<dbReference type="AlphaFoldDB" id="A0A1E7LD20"/>
<dbReference type="RefSeq" id="WP_070014513.1">
    <property type="nucleotide sequence ID" value="NZ_LJGW01000024.1"/>
</dbReference>
<dbReference type="EMBL" id="LJGW01000024">
    <property type="protein sequence ID" value="OEV14068.1"/>
    <property type="molecule type" value="Genomic_DNA"/>
</dbReference>
<evidence type="ECO:0000313" key="1">
    <source>
        <dbReference type="EMBL" id="OEV14068.1"/>
    </source>
</evidence>
<name>A0A1E7LD20_9ACTN</name>
<proteinExistence type="predicted"/>
<keyword evidence="2" id="KW-1185">Reference proteome</keyword>
<dbReference type="Proteomes" id="UP000176005">
    <property type="component" value="Unassembled WGS sequence"/>
</dbReference>
<comment type="caution">
    <text evidence="1">The sequence shown here is derived from an EMBL/GenBank/DDBJ whole genome shotgun (WGS) entry which is preliminary data.</text>
</comment>
<protein>
    <submittedName>
        <fullName evidence="1">Uncharacterized protein</fullName>
    </submittedName>
</protein>